<protein>
    <submittedName>
        <fullName evidence="1">LTA synthase family protein</fullName>
    </submittedName>
</protein>
<name>A0A9D1IKE1_9BACT</name>
<dbReference type="EMBL" id="DVMS01000129">
    <property type="protein sequence ID" value="HIU38897.1"/>
    <property type="molecule type" value="Genomic_DNA"/>
</dbReference>
<gene>
    <name evidence="1" type="ORF">IAD18_04440</name>
</gene>
<sequence length="96" mass="10747">RIDTYASQIDIAATLLCQLGLPHDDFTFSKNILNPASPHFGYFTEPSLFGMISDKNTLVFNCDANAIIIDEGKQKTANLEYGKAFLQKLYDDLAKR</sequence>
<dbReference type="AlphaFoldDB" id="A0A9D1IKE1"/>
<dbReference type="InterPro" id="IPR017850">
    <property type="entry name" value="Alkaline_phosphatase_core_sf"/>
</dbReference>
<dbReference type="Proteomes" id="UP000824076">
    <property type="component" value="Unassembled WGS sequence"/>
</dbReference>
<dbReference type="SUPFAM" id="SSF53649">
    <property type="entry name" value="Alkaline phosphatase-like"/>
    <property type="match status" value="1"/>
</dbReference>
<proteinExistence type="predicted"/>
<accession>A0A9D1IKE1</accession>
<reference evidence="1" key="2">
    <citation type="journal article" date="2021" name="PeerJ">
        <title>Extensive microbial diversity within the chicken gut microbiome revealed by metagenomics and culture.</title>
        <authorList>
            <person name="Gilroy R."/>
            <person name="Ravi A."/>
            <person name="Getino M."/>
            <person name="Pursley I."/>
            <person name="Horton D.L."/>
            <person name="Alikhan N.F."/>
            <person name="Baker D."/>
            <person name="Gharbi K."/>
            <person name="Hall N."/>
            <person name="Watson M."/>
            <person name="Adriaenssens E.M."/>
            <person name="Foster-Nyarko E."/>
            <person name="Jarju S."/>
            <person name="Secka A."/>
            <person name="Antonio M."/>
            <person name="Oren A."/>
            <person name="Chaudhuri R.R."/>
            <person name="La Ragione R."/>
            <person name="Hildebrand F."/>
            <person name="Pallen M.J."/>
        </authorList>
    </citation>
    <scope>NUCLEOTIDE SEQUENCE</scope>
    <source>
        <strain evidence="1">17073</strain>
    </source>
</reference>
<organism evidence="1 2">
    <name type="scientific">Candidatus Limisoma intestinavium</name>
    <dbReference type="NCBI Taxonomy" id="2840856"/>
    <lineage>
        <taxon>Bacteria</taxon>
        <taxon>Pseudomonadati</taxon>
        <taxon>Bacteroidota</taxon>
        <taxon>Bacteroidia</taxon>
        <taxon>Bacteroidales</taxon>
        <taxon>Candidatus Limisoma</taxon>
    </lineage>
</organism>
<feature type="non-terminal residue" evidence="1">
    <location>
        <position position="1"/>
    </location>
</feature>
<evidence type="ECO:0000313" key="1">
    <source>
        <dbReference type="EMBL" id="HIU38897.1"/>
    </source>
</evidence>
<reference evidence="1" key="1">
    <citation type="submission" date="2020-10" db="EMBL/GenBank/DDBJ databases">
        <authorList>
            <person name="Gilroy R."/>
        </authorList>
    </citation>
    <scope>NUCLEOTIDE SEQUENCE</scope>
    <source>
        <strain evidence="1">17073</strain>
    </source>
</reference>
<evidence type="ECO:0000313" key="2">
    <source>
        <dbReference type="Proteomes" id="UP000824076"/>
    </source>
</evidence>
<comment type="caution">
    <text evidence="1">The sequence shown here is derived from an EMBL/GenBank/DDBJ whole genome shotgun (WGS) entry which is preliminary data.</text>
</comment>